<evidence type="ECO:0000256" key="5">
    <source>
        <dbReference type="ARBA" id="ARBA00023136"/>
    </source>
</evidence>
<dbReference type="GO" id="GO:0005886">
    <property type="term" value="C:plasma membrane"/>
    <property type="evidence" value="ECO:0007669"/>
    <property type="project" value="UniProtKB-SubCell"/>
</dbReference>
<protein>
    <recommendedName>
        <fullName evidence="11">Ionotropic receptor</fullName>
    </recommendedName>
</protein>
<keyword evidence="6" id="KW-0675">Receptor</keyword>
<comment type="caution">
    <text evidence="9">The sequence shown here is derived from an EMBL/GenBank/DDBJ whole genome shotgun (WGS) entry which is preliminary data.</text>
</comment>
<dbReference type="AlphaFoldDB" id="A0AA38M8Q3"/>
<evidence type="ECO:0000256" key="3">
    <source>
        <dbReference type="ARBA" id="ARBA00022692"/>
    </source>
</evidence>
<accession>A0AA38M8Q3</accession>
<sequence>MRKYLSLTIFAQFFLGILSLLINIASYQTNQCKFYSEDFSYIYHTHFLLVDHLTIHIIQNQNHQPELNHYIDDFVKIMTFHENSTALEIRQTFVDEATRKNLLLATFEPITNVTKTFEPIDHQELLRLKSLSSDSLKGYFIVSSDVETLHRALDQNFKRVIPEERATFVLHFVFSKNFCDTIKLEVSQILRRFWSDYNVVNVIAQTPCSCENTHVYIYRPFVNTRGVWGVTESHSFQQIRASFRRITNRLNDFNKFPLKVGMFPGVITAMRDLPKLLKFNPIYHDLSYSKGFVGIDALILGTLAEHLNFDIDFVSEMKLENYGSVLPNGTVTAGVLKDLYDRKIVYGANARYVFNYDDQGLAFTVPHFVEDLCVVVPKALKIPKWTGLFRCFNKTSLLFISVTCVVCTIFWYFIAPTKSLGKVVRTMLSYLIGISETVAPTNTQFVFLSSCLLFNIVMLSIVQGFMFKNFTTTYFYEDIDTLEELDNSQLTIQSSKMFFIKDESTIFQNLKKRAKASRGDTYNTMATFRNVATLAPRINTNLLIKTKYLDGDGFPLLHVLDECLSSFIVSHAVSKGSAFLTVFNKDIMTMVEAGLLWKWLNDIVYSMTTENIFTLKRDEHRARVFSLYDLQIAFYVVILGSLLSFLIFLCEILSRRK</sequence>
<gene>
    <name evidence="9" type="ORF">Zmor_019372</name>
</gene>
<dbReference type="PANTHER" id="PTHR42643:SF38">
    <property type="entry name" value="IONOTROPIC RECEPTOR 100A"/>
    <property type="match status" value="1"/>
</dbReference>
<keyword evidence="7" id="KW-0325">Glycoprotein</keyword>
<keyword evidence="4 8" id="KW-1133">Transmembrane helix</keyword>
<evidence type="ECO:0000256" key="2">
    <source>
        <dbReference type="ARBA" id="ARBA00022475"/>
    </source>
</evidence>
<evidence type="ECO:0000256" key="1">
    <source>
        <dbReference type="ARBA" id="ARBA00004651"/>
    </source>
</evidence>
<dbReference type="Proteomes" id="UP001168821">
    <property type="component" value="Unassembled WGS sequence"/>
</dbReference>
<keyword evidence="2" id="KW-1003">Cell membrane</keyword>
<feature type="transmembrane region" description="Helical" evidence="8">
    <location>
        <begin position="445"/>
        <end position="466"/>
    </location>
</feature>
<name>A0AA38M8Q3_9CUCU</name>
<evidence type="ECO:0000313" key="10">
    <source>
        <dbReference type="Proteomes" id="UP001168821"/>
    </source>
</evidence>
<evidence type="ECO:0000256" key="8">
    <source>
        <dbReference type="SAM" id="Phobius"/>
    </source>
</evidence>
<proteinExistence type="predicted"/>
<feature type="transmembrane region" description="Helical" evidence="8">
    <location>
        <begin position="397"/>
        <end position="415"/>
    </location>
</feature>
<evidence type="ECO:0000256" key="6">
    <source>
        <dbReference type="ARBA" id="ARBA00023170"/>
    </source>
</evidence>
<reference evidence="9" key="1">
    <citation type="journal article" date="2023" name="G3 (Bethesda)">
        <title>Whole genome assemblies of Zophobas morio and Tenebrio molitor.</title>
        <authorList>
            <person name="Kaur S."/>
            <person name="Stinson S.A."/>
            <person name="diCenzo G.C."/>
        </authorList>
    </citation>
    <scope>NUCLEOTIDE SEQUENCE</scope>
    <source>
        <strain evidence="9">QUZm001</strain>
    </source>
</reference>
<dbReference type="InterPro" id="IPR052192">
    <property type="entry name" value="Insect_Ionotropic_Sensory_Rcpt"/>
</dbReference>
<dbReference type="EMBL" id="JALNTZ010000006">
    <property type="protein sequence ID" value="KAJ3647498.1"/>
    <property type="molecule type" value="Genomic_DNA"/>
</dbReference>
<dbReference type="Gene3D" id="3.40.190.10">
    <property type="entry name" value="Periplasmic binding protein-like II"/>
    <property type="match status" value="1"/>
</dbReference>
<comment type="subcellular location">
    <subcellularLocation>
        <location evidence="1">Cell membrane</location>
        <topology evidence="1">Multi-pass membrane protein</topology>
    </subcellularLocation>
</comment>
<evidence type="ECO:0008006" key="11">
    <source>
        <dbReference type="Google" id="ProtNLM"/>
    </source>
</evidence>
<organism evidence="9 10">
    <name type="scientific">Zophobas morio</name>
    <dbReference type="NCBI Taxonomy" id="2755281"/>
    <lineage>
        <taxon>Eukaryota</taxon>
        <taxon>Metazoa</taxon>
        <taxon>Ecdysozoa</taxon>
        <taxon>Arthropoda</taxon>
        <taxon>Hexapoda</taxon>
        <taxon>Insecta</taxon>
        <taxon>Pterygota</taxon>
        <taxon>Neoptera</taxon>
        <taxon>Endopterygota</taxon>
        <taxon>Coleoptera</taxon>
        <taxon>Polyphaga</taxon>
        <taxon>Cucujiformia</taxon>
        <taxon>Tenebrionidae</taxon>
        <taxon>Zophobas</taxon>
    </lineage>
</organism>
<evidence type="ECO:0000313" key="9">
    <source>
        <dbReference type="EMBL" id="KAJ3647498.1"/>
    </source>
</evidence>
<keyword evidence="5 8" id="KW-0472">Membrane</keyword>
<dbReference type="PANTHER" id="PTHR42643">
    <property type="entry name" value="IONOTROPIC RECEPTOR 20A-RELATED"/>
    <property type="match status" value="1"/>
</dbReference>
<evidence type="ECO:0000256" key="4">
    <source>
        <dbReference type="ARBA" id="ARBA00022989"/>
    </source>
</evidence>
<keyword evidence="3 8" id="KW-0812">Transmembrane</keyword>
<dbReference type="SUPFAM" id="SSF53850">
    <property type="entry name" value="Periplasmic binding protein-like II"/>
    <property type="match status" value="1"/>
</dbReference>
<evidence type="ECO:0000256" key="7">
    <source>
        <dbReference type="ARBA" id="ARBA00023180"/>
    </source>
</evidence>
<feature type="transmembrane region" description="Helical" evidence="8">
    <location>
        <begin position="632"/>
        <end position="653"/>
    </location>
</feature>
<keyword evidence="10" id="KW-1185">Reference proteome</keyword>